<dbReference type="AlphaFoldDB" id="A0AAD8V629"/>
<name>A0AAD8V629_9PEZI</name>
<evidence type="ECO:0000313" key="2">
    <source>
        <dbReference type="EMBL" id="KAK1595607.1"/>
    </source>
</evidence>
<comment type="caution">
    <text evidence="2">The sequence shown here is derived from an EMBL/GenBank/DDBJ whole genome shotgun (WGS) entry which is preliminary data.</text>
</comment>
<dbReference type="RefSeq" id="XP_060416619.1">
    <property type="nucleotide sequence ID" value="XM_060550635.1"/>
</dbReference>
<reference evidence="2" key="1">
    <citation type="submission" date="2021-06" db="EMBL/GenBank/DDBJ databases">
        <title>Comparative genomics, transcriptomics and evolutionary studies reveal genomic signatures of adaptation to plant cell wall in hemibiotrophic fungi.</title>
        <authorList>
            <consortium name="DOE Joint Genome Institute"/>
            <person name="Baroncelli R."/>
            <person name="Diaz J.F."/>
            <person name="Benocci T."/>
            <person name="Peng M."/>
            <person name="Battaglia E."/>
            <person name="Haridas S."/>
            <person name="Andreopoulos W."/>
            <person name="Labutti K."/>
            <person name="Pangilinan J."/>
            <person name="Floch G.L."/>
            <person name="Makela M.R."/>
            <person name="Henrissat B."/>
            <person name="Grigoriev I.V."/>
            <person name="Crouch J.A."/>
            <person name="De Vries R.P."/>
            <person name="Sukno S.A."/>
            <person name="Thon M.R."/>
        </authorList>
    </citation>
    <scope>NUCLEOTIDE SEQUENCE</scope>
    <source>
        <strain evidence="2">CBS 125086</strain>
    </source>
</reference>
<dbReference type="Proteomes" id="UP001230504">
    <property type="component" value="Unassembled WGS sequence"/>
</dbReference>
<organism evidence="2 3">
    <name type="scientific">Colletotrichum navitas</name>
    <dbReference type="NCBI Taxonomy" id="681940"/>
    <lineage>
        <taxon>Eukaryota</taxon>
        <taxon>Fungi</taxon>
        <taxon>Dikarya</taxon>
        <taxon>Ascomycota</taxon>
        <taxon>Pezizomycotina</taxon>
        <taxon>Sordariomycetes</taxon>
        <taxon>Hypocreomycetidae</taxon>
        <taxon>Glomerellales</taxon>
        <taxon>Glomerellaceae</taxon>
        <taxon>Colletotrichum</taxon>
        <taxon>Colletotrichum graminicola species complex</taxon>
    </lineage>
</organism>
<keyword evidence="1" id="KW-0472">Membrane</keyword>
<dbReference type="GeneID" id="85434875"/>
<keyword evidence="3" id="KW-1185">Reference proteome</keyword>
<keyword evidence="1" id="KW-1133">Transmembrane helix</keyword>
<gene>
    <name evidence="2" type="ORF">LY79DRAFT_102542</name>
</gene>
<feature type="transmembrane region" description="Helical" evidence="1">
    <location>
        <begin position="54"/>
        <end position="72"/>
    </location>
</feature>
<keyword evidence="1" id="KW-0812">Transmembrane</keyword>
<protein>
    <submittedName>
        <fullName evidence="2">Uncharacterized protein</fullName>
    </submittedName>
</protein>
<dbReference type="EMBL" id="JAHLJV010000015">
    <property type="protein sequence ID" value="KAK1595607.1"/>
    <property type="molecule type" value="Genomic_DNA"/>
</dbReference>
<proteinExistence type="predicted"/>
<evidence type="ECO:0000256" key="1">
    <source>
        <dbReference type="SAM" id="Phobius"/>
    </source>
</evidence>
<sequence>MAMSCYCDARNSFVCLVSDLAYHIHISLHMGVLPGIDSYIVSREDTCASLLEDLWLVIVIYLTIEYIMSATSQKQRPRGPRRHQAVLFHTRC</sequence>
<evidence type="ECO:0000313" key="3">
    <source>
        <dbReference type="Proteomes" id="UP001230504"/>
    </source>
</evidence>
<accession>A0AAD8V629</accession>